<feature type="chain" id="PRO_5012569089" description="Prenyltransferase and squalene oxidase repeat-containing protein" evidence="1">
    <location>
        <begin position="21"/>
        <end position="495"/>
    </location>
</feature>
<evidence type="ECO:0000256" key="1">
    <source>
        <dbReference type="SAM" id="SignalP"/>
    </source>
</evidence>
<name>A0A1Q2CFC9_9ACTN</name>
<sequence length="495" mass="51867">MALPLLAGLAFSLVPPTASADQSDAARASSAISWLSDNSGDSGMLESYPGTGDPGLTLDAVIAAVAAGAPSAIIADWLEAVEPVFKERAIYDAGQGLTRHTGLIAKALFALTAAGDDPATYAGLDLRELTEDSLNHGAEPGWAGAPFGRDSVNAFGQAFVMLGLAATGDLPSSTVAFVSSKQCTDGGFPLYFTAGQSCAQAGSKSDPDGTALLIMALRAAQADGIGSSQAPLTKAVDWLAGMQRPNGSYYGAVPFTAVENTNSSGLAAAALAGLKPTHVARVGDWVAGLQLSSGPDAGAIAYSQADFDGHDATTPLGISRGTWLRATTQGLSAFVPRSFHDLLASEPEPEDDFVRTAPYTLPGEHIVNGRRWLTTCEPYSQTERCRTNIWASVVELRSGKYQVVQGWAFNNLTYLPSARSLWVNNPLGYKNLEGWTGDDGRRWKTDCDSAATGSNGCRSYAEVTVVSATPRPAGGYTFSKSNTFVFNNIVLFRTR</sequence>
<dbReference type="AlphaFoldDB" id="A0A1Q2CFC9"/>
<dbReference type="EMBL" id="CP019605">
    <property type="protein sequence ID" value="AQP44832.1"/>
    <property type="molecule type" value="Genomic_DNA"/>
</dbReference>
<dbReference type="Gene3D" id="1.50.10.20">
    <property type="match status" value="1"/>
</dbReference>
<dbReference type="KEGG" id="tfl:RPIT_08530"/>
<dbReference type="Proteomes" id="UP000188324">
    <property type="component" value="Chromosome"/>
</dbReference>
<dbReference type="STRING" id="1610493.RPIT_08530"/>
<evidence type="ECO:0008006" key="4">
    <source>
        <dbReference type="Google" id="ProtNLM"/>
    </source>
</evidence>
<reference evidence="2 3" key="1">
    <citation type="journal article" date="2016" name="Int. J. Syst. Evol. Microbiol.">
        <title>Tessaracoccus flavus sp. nov., isolated from the drainage system of a lindane-producing factory.</title>
        <authorList>
            <person name="Kumari R."/>
            <person name="Singh P."/>
            <person name="Schumann P."/>
            <person name="Lal R."/>
        </authorList>
    </citation>
    <scope>NUCLEOTIDE SEQUENCE [LARGE SCALE GENOMIC DNA]</scope>
    <source>
        <strain evidence="2 3">RP1T</strain>
    </source>
</reference>
<organism evidence="2 3">
    <name type="scientific">Tessaracoccus flavus</name>
    <dbReference type="NCBI Taxonomy" id="1610493"/>
    <lineage>
        <taxon>Bacteria</taxon>
        <taxon>Bacillati</taxon>
        <taxon>Actinomycetota</taxon>
        <taxon>Actinomycetes</taxon>
        <taxon>Propionibacteriales</taxon>
        <taxon>Propionibacteriaceae</taxon>
        <taxon>Tessaracoccus</taxon>
    </lineage>
</organism>
<keyword evidence="1" id="KW-0732">Signal</keyword>
<accession>A0A1Q2CFC9</accession>
<dbReference type="SUPFAM" id="SSF48239">
    <property type="entry name" value="Terpenoid cyclases/Protein prenyltransferases"/>
    <property type="match status" value="1"/>
</dbReference>
<proteinExistence type="predicted"/>
<keyword evidence="3" id="KW-1185">Reference proteome</keyword>
<evidence type="ECO:0000313" key="2">
    <source>
        <dbReference type="EMBL" id="AQP44832.1"/>
    </source>
</evidence>
<evidence type="ECO:0000313" key="3">
    <source>
        <dbReference type="Proteomes" id="UP000188324"/>
    </source>
</evidence>
<feature type="signal peptide" evidence="1">
    <location>
        <begin position="1"/>
        <end position="20"/>
    </location>
</feature>
<dbReference type="InterPro" id="IPR008930">
    <property type="entry name" value="Terpenoid_cyclase/PrenylTrfase"/>
</dbReference>
<protein>
    <recommendedName>
        <fullName evidence="4">Prenyltransferase and squalene oxidase repeat-containing protein</fullName>
    </recommendedName>
</protein>
<gene>
    <name evidence="2" type="ORF">RPIT_08530</name>
</gene>